<dbReference type="InterPro" id="IPR033889">
    <property type="entry name" value="LanC"/>
</dbReference>
<dbReference type="Proteomes" id="UP000537825">
    <property type="component" value="Unassembled WGS sequence"/>
</dbReference>
<dbReference type="AlphaFoldDB" id="A0A7X4YIS4"/>
<reference evidence="2 3" key="1">
    <citation type="submission" date="2020-01" db="EMBL/GenBank/DDBJ databases">
        <title>The draft genome sequence of Corallococcus exiguus DSM 14696.</title>
        <authorList>
            <person name="Zhang X."/>
            <person name="Zhu H."/>
        </authorList>
    </citation>
    <scope>NUCLEOTIDE SEQUENCE [LARGE SCALE GENOMIC DNA]</scope>
    <source>
        <strain evidence="2 3">DSM 14696</strain>
    </source>
</reference>
<keyword evidence="1" id="KW-0479">Metal-binding</keyword>
<sequence>MMAHSIRPNQEAPRWRPLLTGTLADQAAETVRAITTELHKPFTHKGMRIAERLSSQALLHGYLARVWPGGDDPEHAARFLDGALEEVGRQWMRPALHGGFVQVSWVMQHLGAHLLPDQLGAEEDPLEEVEAALEDALGVEHWVQHYDLIAGLVGLGVFALERLPGARARRCLERVVHHLLAVSELGPQGRAWRTPPELIPTTTRKKQQDGGYNLGVAHGNPGVVGLLAAAWAHGVDRARVGPALEEAVRWLLAQRQPSSSLSAFAYYADNEVRRSQVSRGAWCYGDPGVAATLLMAARAVGNAEWERVAVETGLRAVRRPEETREVMDGGLCHGEAGLAHLFHRMYRLTGEEAFGREARECFARLVARRVPGEGVGGYAAWFPREIYTDRVEDNASFLTGSVGIALALLAAISDEEPAWDRMLLASFRTPLESRHGR</sequence>
<dbReference type="EMBL" id="JAAAPK010000019">
    <property type="protein sequence ID" value="NBC46175.1"/>
    <property type="molecule type" value="Genomic_DNA"/>
</dbReference>
<comment type="caution">
    <text evidence="2">The sequence shown here is derived from an EMBL/GenBank/DDBJ whole genome shotgun (WGS) entry which is preliminary data.</text>
</comment>
<keyword evidence="3" id="KW-1185">Reference proteome</keyword>
<dbReference type="CDD" id="cd04793">
    <property type="entry name" value="LanC"/>
    <property type="match status" value="1"/>
</dbReference>
<feature type="binding site" evidence="1">
    <location>
        <position position="332"/>
    </location>
    <ligand>
        <name>Zn(2+)</name>
        <dbReference type="ChEBI" id="CHEBI:29105"/>
    </ligand>
</feature>
<dbReference type="GO" id="GO:0046872">
    <property type="term" value="F:metal ion binding"/>
    <property type="evidence" value="ECO:0007669"/>
    <property type="project" value="UniProtKB-KW"/>
</dbReference>
<dbReference type="RefSeq" id="WP_139917886.1">
    <property type="nucleotide sequence ID" value="NZ_CBCSLE010000024.1"/>
</dbReference>
<feature type="binding site" evidence="1">
    <location>
        <position position="283"/>
    </location>
    <ligand>
        <name>Zn(2+)</name>
        <dbReference type="ChEBI" id="CHEBI:29105"/>
    </ligand>
</feature>
<organism evidence="2 3">
    <name type="scientific">Corallococcus exiguus</name>
    <dbReference type="NCBI Taxonomy" id="83462"/>
    <lineage>
        <taxon>Bacteria</taxon>
        <taxon>Pseudomonadati</taxon>
        <taxon>Myxococcota</taxon>
        <taxon>Myxococcia</taxon>
        <taxon>Myxococcales</taxon>
        <taxon>Cystobacterineae</taxon>
        <taxon>Myxococcaceae</taxon>
        <taxon>Corallococcus</taxon>
    </lineage>
</organism>
<gene>
    <name evidence="2" type="ORF">GTZ93_40950</name>
</gene>
<dbReference type="PANTHER" id="PTHR12736:SF7">
    <property type="entry name" value="LANC-LIKE PROTEIN 3"/>
    <property type="match status" value="1"/>
</dbReference>
<evidence type="ECO:0000313" key="3">
    <source>
        <dbReference type="Proteomes" id="UP000537825"/>
    </source>
</evidence>
<dbReference type="Pfam" id="PF05147">
    <property type="entry name" value="LANC_like"/>
    <property type="match status" value="1"/>
</dbReference>
<dbReference type="PRINTS" id="PR01955">
    <property type="entry name" value="LANCFRANKIA"/>
</dbReference>
<dbReference type="InterPro" id="IPR007822">
    <property type="entry name" value="LANC-like"/>
</dbReference>
<keyword evidence="1" id="KW-0862">Zinc</keyword>
<protein>
    <recommendedName>
        <fullName evidence="4">Lanthionine biosynthesis cyclase LanC</fullName>
    </recommendedName>
</protein>
<evidence type="ECO:0000313" key="2">
    <source>
        <dbReference type="EMBL" id="NBC46175.1"/>
    </source>
</evidence>
<evidence type="ECO:0008006" key="4">
    <source>
        <dbReference type="Google" id="ProtNLM"/>
    </source>
</evidence>
<dbReference type="SMART" id="SM01260">
    <property type="entry name" value="LANC_like"/>
    <property type="match status" value="1"/>
</dbReference>
<dbReference type="PANTHER" id="PTHR12736">
    <property type="entry name" value="LANC-LIKE PROTEIN"/>
    <property type="match status" value="1"/>
</dbReference>
<feature type="binding site" evidence="1">
    <location>
        <position position="333"/>
    </location>
    <ligand>
        <name>Zn(2+)</name>
        <dbReference type="ChEBI" id="CHEBI:29105"/>
    </ligand>
</feature>
<dbReference type="GO" id="GO:0031179">
    <property type="term" value="P:peptide modification"/>
    <property type="evidence" value="ECO:0007669"/>
    <property type="project" value="InterPro"/>
</dbReference>
<evidence type="ECO:0000256" key="1">
    <source>
        <dbReference type="PIRSR" id="PIRSR607822-1"/>
    </source>
</evidence>
<dbReference type="Gene3D" id="1.50.10.20">
    <property type="match status" value="1"/>
</dbReference>
<dbReference type="SUPFAM" id="SSF158745">
    <property type="entry name" value="LanC-like"/>
    <property type="match status" value="1"/>
</dbReference>
<dbReference type="PRINTS" id="PR01950">
    <property type="entry name" value="LANCSUPER"/>
</dbReference>
<accession>A0A7X4YIS4</accession>
<dbReference type="GO" id="GO:0005886">
    <property type="term" value="C:plasma membrane"/>
    <property type="evidence" value="ECO:0007669"/>
    <property type="project" value="TreeGrafter"/>
</dbReference>
<proteinExistence type="predicted"/>
<name>A0A7X4YIS4_9BACT</name>